<dbReference type="PANTHER" id="PTHR15052:SF2">
    <property type="entry name" value="GENERAL TRANSCRIPTION FACTOR 3C POLYPEPTIDE 2"/>
    <property type="match status" value="1"/>
</dbReference>
<evidence type="ECO:0000256" key="5">
    <source>
        <dbReference type="SAM" id="Phobius"/>
    </source>
</evidence>
<evidence type="ECO:0000256" key="2">
    <source>
        <dbReference type="ARBA" id="ARBA00023163"/>
    </source>
</evidence>
<dbReference type="AlphaFoldDB" id="A0A834FZA9"/>
<evidence type="ECO:0000256" key="4">
    <source>
        <dbReference type="SAM" id="MobiDB-lite"/>
    </source>
</evidence>
<comment type="caution">
    <text evidence="6">The sequence shown here is derived from an EMBL/GenBank/DDBJ whole genome shotgun (WGS) entry which is preliminary data.</text>
</comment>
<keyword evidence="2" id="KW-0804">Transcription</keyword>
<keyword evidence="3" id="KW-0539">Nucleus</keyword>
<protein>
    <submittedName>
        <fullName evidence="6">Uncharacterized protein</fullName>
    </submittedName>
</protein>
<dbReference type="EMBL" id="WJXA01000415">
    <property type="protein sequence ID" value="KAF7112825.1"/>
    <property type="molecule type" value="Genomic_DNA"/>
</dbReference>
<comment type="subcellular location">
    <subcellularLocation>
        <location evidence="1">Nucleus</location>
    </subcellularLocation>
</comment>
<gene>
    <name evidence="6" type="ORF">RHSIM_RhsimUnG0189100</name>
</gene>
<evidence type="ECO:0000313" key="6">
    <source>
        <dbReference type="EMBL" id="KAF7112825.1"/>
    </source>
</evidence>
<accession>A0A834FZA9</accession>
<reference evidence="6" key="1">
    <citation type="submission" date="2019-11" db="EMBL/GenBank/DDBJ databases">
        <authorList>
            <person name="Liu Y."/>
            <person name="Hou J."/>
            <person name="Li T.-Q."/>
            <person name="Guan C.-H."/>
            <person name="Wu X."/>
            <person name="Wu H.-Z."/>
            <person name="Ling F."/>
            <person name="Zhang R."/>
            <person name="Shi X.-G."/>
            <person name="Ren J.-P."/>
            <person name="Chen E.-F."/>
            <person name="Sun J.-M."/>
        </authorList>
    </citation>
    <scope>NUCLEOTIDE SEQUENCE</scope>
    <source>
        <strain evidence="6">Adult_tree_wgs_1</strain>
        <tissue evidence="6">Leaves</tissue>
    </source>
</reference>
<dbReference type="Proteomes" id="UP000626092">
    <property type="component" value="Unassembled WGS sequence"/>
</dbReference>
<dbReference type="GO" id="GO:0000127">
    <property type="term" value="C:transcription factor TFIIIC complex"/>
    <property type="evidence" value="ECO:0007669"/>
    <property type="project" value="TreeGrafter"/>
</dbReference>
<dbReference type="GO" id="GO:0005634">
    <property type="term" value="C:nucleus"/>
    <property type="evidence" value="ECO:0007669"/>
    <property type="project" value="UniProtKB-SubCell"/>
</dbReference>
<keyword evidence="7" id="KW-1185">Reference proteome</keyword>
<feature type="compositionally biased region" description="Basic and acidic residues" evidence="4">
    <location>
        <begin position="180"/>
        <end position="190"/>
    </location>
</feature>
<keyword evidence="5" id="KW-0812">Transmembrane</keyword>
<evidence type="ECO:0000256" key="3">
    <source>
        <dbReference type="ARBA" id="ARBA00023242"/>
    </source>
</evidence>
<feature type="region of interest" description="Disordered" evidence="4">
    <location>
        <begin position="103"/>
        <end position="190"/>
    </location>
</feature>
<feature type="compositionally biased region" description="Basic residues" evidence="4">
    <location>
        <begin position="152"/>
        <end position="164"/>
    </location>
</feature>
<evidence type="ECO:0000256" key="1">
    <source>
        <dbReference type="ARBA" id="ARBA00004123"/>
    </source>
</evidence>
<dbReference type="GO" id="GO:0006383">
    <property type="term" value="P:transcription by RNA polymerase III"/>
    <property type="evidence" value="ECO:0007669"/>
    <property type="project" value="TreeGrafter"/>
</dbReference>
<name>A0A834FZA9_RHOSS</name>
<evidence type="ECO:0000313" key="7">
    <source>
        <dbReference type="Proteomes" id="UP000626092"/>
    </source>
</evidence>
<feature type="compositionally biased region" description="Polar residues" evidence="4">
    <location>
        <begin position="117"/>
        <end position="127"/>
    </location>
</feature>
<proteinExistence type="predicted"/>
<dbReference type="PANTHER" id="PTHR15052">
    <property type="entry name" value="RNA POLYMERASE III TRANSCRIPTION INITIATION FACTOR COMPLEX SUBUNIT"/>
    <property type="match status" value="1"/>
</dbReference>
<dbReference type="OrthoDB" id="4703at2759"/>
<dbReference type="InterPro" id="IPR052416">
    <property type="entry name" value="GTF3C_component"/>
</dbReference>
<keyword evidence="5" id="KW-0472">Membrane</keyword>
<organism evidence="6 7">
    <name type="scientific">Rhododendron simsii</name>
    <name type="common">Sims's rhododendron</name>
    <dbReference type="NCBI Taxonomy" id="118357"/>
    <lineage>
        <taxon>Eukaryota</taxon>
        <taxon>Viridiplantae</taxon>
        <taxon>Streptophyta</taxon>
        <taxon>Embryophyta</taxon>
        <taxon>Tracheophyta</taxon>
        <taxon>Spermatophyta</taxon>
        <taxon>Magnoliopsida</taxon>
        <taxon>eudicotyledons</taxon>
        <taxon>Gunneridae</taxon>
        <taxon>Pentapetalae</taxon>
        <taxon>asterids</taxon>
        <taxon>Ericales</taxon>
        <taxon>Ericaceae</taxon>
        <taxon>Ericoideae</taxon>
        <taxon>Rhodoreae</taxon>
        <taxon>Rhododendron</taxon>
    </lineage>
</organism>
<keyword evidence="5" id="KW-1133">Transmembrane helix</keyword>
<feature type="transmembrane region" description="Helical" evidence="5">
    <location>
        <begin position="12"/>
        <end position="31"/>
    </location>
</feature>
<sequence length="250" mass="28116">MDSNGIFYHGNYILYRWLLTNFISILGMVAYCSADGTVLCFQLTAKEVEKDPRRNRAPHFLCGSLTEEESTLTINTPLPDTPFPMKKSLNEWSNAPRTIRGYLSKSNQARRAKEQMSKGQPSDSQTLALCYGDDPGTEIGSEDELVLQKSKQTPKSKASGKKKGGSNQALVCRDEEPEDFERGEGQEGEIREEIEVFPPKMVAMHRVRWNMNKGSERWLCSGGAAGIVRCQAINNPVFDKQLPKYRKQTT</sequence>